<feature type="domain" description="Fibronectin type-III" evidence="28">
    <location>
        <begin position="1921"/>
        <end position="2017"/>
    </location>
</feature>
<feature type="non-terminal residue" evidence="29">
    <location>
        <position position="1"/>
    </location>
</feature>
<dbReference type="SUPFAM" id="SSF50044">
    <property type="entry name" value="SH3-domain"/>
    <property type="match status" value="1"/>
</dbReference>
<evidence type="ECO:0000313" key="30">
    <source>
        <dbReference type="Proteomes" id="UP001445076"/>
    </source>
</evidence>
<evidence type="ECO:0000256" key="22">
    <source>
        <dbReference type="ARBA" id="ARBA00048679"/>
    </source>
</evidence>
<feature type="domain" description="Fibronectin type-III" evidence="28">
    <location>
        <begin position="2435"/>
        <end position="2532"/>
    </location>
</feature>
<dbReference type="InterPro" id="IPR003598">
    <property type="entry name" value="Ig_sub2"/>
</dbReference>
<feature type="domain" description="Fibronectin type-III" evidence="28">
    <location>
        <begin position="2333"/>
        <end position="2434"/>
    </location>
</feature>
<evidence type="ECO:0000256" key="6">
    <source>
        <dbReference type="ARBA" id="ARBA00022443"/>
    </source>
</evidence>
<evidence type="ECO:0000256" key="3">
    <source>
        <dbReference type="ARBA" id="ARBA00004496"/>
    </source>
</evidence>
<dbReference type="GO" id="GO:0005634">
    <property type="term" value="C:nucleus"/>
    <property type="evidence" value="ECO:0007669"/>
    <property type="project" value="UniProtKB-SubCell"/>
</dbReference>
<dbReference type="GO" id="GO:0005198">
    <property type="term" value="F:structural molecule activity"/>
    <property type="evidence" value="ECO:0007669"/>
    <property type="project" value="UniProtKB-ARBA"/>
</dbReference>
<evidence type="ECO:0000259" key="27">
    <source>
        <dbReference type="PROSITE" id="PS50835"/>
    </source>
</evidence>
<feature type="domain" description="Fibronectin type-III" evidence="28">
    <location>
        <begin position="2232"/>
        <end position="2327"/>
    </location>
</feature>
<sequence length="2696" mass="298618">EEIKPTPATEEIKPTPTPAETKTTPSLTEKITSALLEPKPLPASLESKPTQAHFEIKLTPTPEETKPTPLPAETKTPVKGERKSTPAPGETEPTSAPTETKTPVPAETKPTPAPAETKPIPAPAETKTIPAPAETKTPVPAETKPTPAPETKPSVPVETKPTHTPGETKPTPSPGETKPTPSPGETKTTPVSAETKPTPAPAETKLTSEPTETKPSYVPAETKPTHAPRETKPTLVPGETKPTPAPPEAKPAPVETKLTPTPSETKAPVPAETEPRHAPGETKPTPAPTETKTLVPTVIKQTPAPGKPKPVPAETKPTPAPAETKPTPAPTETKPTPAPPETKTPVPAETKPTSASREKKLTPPAETKLTPAPGEIKPKPVPAETKPTPAPPKTKATVPAATKPTPSPGETKPTLYPAETKTTPVPTETTPAPVEIETTPAPAETKTTPSLAETKPTPSLAETEPTPVPLETKPTSTQTKIKCVLIPTETETTPAPAVTKPTLAPAGTTPAPVPAKTKPTFAPEETKPTPVPEEIKPTPIAEEIKPTPIPEEIKPTPVLEEIKPTPVPEEIKPTPKLDEIKPVTKPSEPKPTRKIKTKPKSKPALALQESKEQMLQVKQTEQSDIVLEKVEHIKQPSQKLVDTQTTQQQKTQEDYAEFIQTRHGTEYTQPTTIAECVAVVSEPAPKPDIQMQATQQVTQVTQVIQEQPTPQVIQQITPKVIQETTEQITLPLQQEEIITKIVTTETVTKQPKEKVVKKKTVKKLKPQITVQHTEETTVLQQPQVSQQEFVISEQSKVIEHVTVQEPQVIHEEKVIIQEPQITQEVTEVKSHVVQEIAKISEIPAVMEKTTIIQQPTLVQQEIIAEEKPEVLKEVVTTVHTEKAEEICEPQVLEMTTVIKKPVVIHKETVITQQPESAEDVTIKLVTDTAKVVQEPEVMQETTLIQQPTVVMAVEEVIRQEPVEQEPKETISETTTQVITVKQKTQKQAVQQQEVQMTQTVEREAAIMQQQQVTKQLEQTQVTQQIQQTQQAVQEVQQSQQVTVEKQKRVQQMTQQAAVTQQQQTTVQQKLVTTSQLPKVDVATISSVEILQSASSSKVEVKVLEIAPPLSVKPGDQLRATATYVADTTQENAMHLVEGERVYIQESTNSDWWFVRKHLTLEQGYVPAKLLADEVSYTHYVQKKLEEKINKLPVFDKLKKGQKAEPPKMVSRIEPLIVVDGQEAQFVCKIQGTPRPNITWFRQTAIIKPSEEFQVFYSDDNTATLVVKEVFPEDAGMFTCVAKNQCGYASCSAELVVEGPISDHGSDSMVASRRSLSRESSVCDIMEGIPPTFANKPTVKTVEEGSQLEMDVRLVAIPEPEIIWKKDGQVVCDSQRVRIVKQKDVHAYRSIIIIKSAKKEDEGSYEILVKNREGEAKNHITLKVTAPEAPVFEEKFPDQTVEAEGTIRLVARIRGVPAPDVTWSSTFKRGLESCVVEENSEVVLECRTSKEKQCKWFKGPTELKPSKNVAIEQEGLTHRLVIHSATPADTGKYKCTFDDQSTFANLTVKSLDDFIEKVQDVEVQEREQAVLQVEVTNEKATVTWHKDGEEITERHDRFKLVSEGKTRKLVLMEATLSDEGEYTCVLGDQECTAELTVRELPAEIVRKMKDQVVSKGNRATMEVELTKGDAVITWYKDNIEIRFSDHNQLSIDGKVQRLMVYNCQPEDSGTYRAVVGRSECSATLKVELQVEGDFSKKLPAQMDVNFKTDATFIVEITKEYEVKWLRNGVELSSSEKYIIKKENKKRILIVKSVTRDDAYEYSCVLGNLKTSCVLNVVLMETAPKIEKEYQKVEVVVTKGKDAVLKVPFTATPTPKVFWYHKGQLLDTENTQKLLPSISEHEASITIKQVENFDCGEYRLKLCNDCGAAYADFTVKILDKPSQPGTPEPMEVTNTTVTLHWSVPKEDGGRVITNYIVEYMNKTEQSWVVFNQTVKITQSTTVVTNLTTHAEYCFRVSAVNEIGTSEASNASKYVKVCEPITAEPPLVKEQLQAIVTGLHQEVILRCVVTASPPPKIDWLKDGKPVSGITRYENFTATFTIKETMETSGGMYTCRASNEAGMAECSATVVIQEAPRFEYDENQQCQRLTVGEKWHVPIQVIGHPRPNITWARNDKALVSTPHIVIHIDESEGTTDIAIHKLALEDSAVYTLTAQNSAGRSQLSFNLRVVEEEKEYQVCALEVIEEEIKRERPAAPMGPLVVSDVSSSSLTLTWQASPYDGGMEITSYYIEKLEKTQKQWNKVAEVGPDVRSYTVTELLEGHEYFFRVFALNALGLSDALEVSETIVLKSPFDKPGPPIGPFDVSNITESSLLLHWDEPDFDGGSPITHYVLEKRESTKKAWAKVGQTASTVTEMEVTGLKKGTAYYFRVYAFNAVGQSPPLQPDEPITAGKKITPPSKPNSLQVIDVTTKTVTLAWAPPTTTGGADLMGYVIERRLISEKKWEKVDTVDASVTLYCVENLREKSEYEFRVFAENPVGLSLEAAMTEQVRLKTHATPPSPPTAPLEVRPTGPTSLMIEWGAPESDGGAPLLGYIIAIRDIKRTMWIEVGQVGANFTRLHIKELQEEHEYFVRVFARNEVGTSNPLETEEPVKVIRPADFTELPEDDNAPSLSYSTTETLSWMREAGMDADIYSYARGRLLNKDEYFFKVWHRGMEKFDEK</sequence>
<dbReference type="SMART" id="SM00060">
    <property type="entry name" value="FN3"/>
    <property type="match status" value="5"/>
</dbReference>
<keyword evidence="12" id="KW-0547">Nucleotide-binding</keyword>
<dbReference type="GO" id="GO:0030018">
    <property type="term" value="C:Z disc"/>
    <property type="evidence" value="ECO:0007669"/>
    <property type="project" value="UniProtKB-ARBA"/>
</dbReference>
<evidence type="ECO:0000256" key="17">
    <source>
        <dbReference type="ARBA" id="ARBA00022860"/>
    </source>
</evidence>
<comment type="subcellular location">
    <subcellularLocation>
        <location evidence="3">Cytoplasm</location>
    </subcellularLocation>
    <subcellularLocation>
        <location evidence="2">Nucleus</location>
    </subcellularLocation>
</comment>
<dbReference type="InterPro" id="IPR003599">
    <property type="entry name" value="Ig_sub"/>
</dbReference>
<dbReference type="PRINTS" id="PR00014">
    <property type="entry name" value="FNTYPEIII"/>
</dbReference>
<dbReference type="PANTHER" id="PTHR13817:SF151">
    <property type="entry name" value="TITIN"/>
    <property type="match status" value="1"/>
</dbReference>
<dbReference type="GO" id="GO:0050793">
    <property type="term" value="P:regulation of developmental process"/>
    <property type="evidence" value="ECO:0007669"/>
    <property type="project" value="UniProtKB-ARBA"/>
</dbReference>
<dbReference type="GO" id="GO:0009653">
    <property type="term" value="P:anatomical structure morphogenesis"/>
    <property type="evidence" value="ECO:0007669"/>
    <property type="project" value="UniProtKB-ARBA"/>
</dbReference>
<evidence type="ECO:0000256" key="4">
    <source>
        <dbReference type="ARBA" id="ARBA00006692"/>
    </source>
</evidence>
<comment type="catalytic activity">
    <reaction evidence="21">
        <text>L-threonyl-[protein] + ATP = O-phospho-L-threonyl-[protein] + ADP + H(+)</text>
        <dbReference type="Rhea" id="RHEA:46608"/>
        <dbReference type="Rhea" id="RHEA-COMP:11060"/>
        <dbReference type="Rhea" id="RHEA-COMP:11605"/>
        <dbReference type="ChEBI" id="CHEBI:15378"/>
        <dbReference type="ChEBI" id="CHEBI:30013"/>
        <dbReference type="ChEBI" id="CHEBI:30616"/>
        <dbReference type="ChEBI" id="CHEBI:61977"/>
        <dbReference type="ChEBI" id="CHEBI:456216"/>
        <dbReference type="EC" id="2.7.11.1"/>
    </reaction>
</comment>
<dbReference type="PANTHER" id="PTHR13817">
    <property type="entry name" value="TITIN"/>
    <property type="match status" value="1"/>
</dbReference>
<dbReference type="InterPro" id="IPR003961">
    <property type="entry name" value="FN3_dom"/>
</dbReference>
<evidence type="ECO:0000256" key="8">
    <source>
        <dbReference type="ARBA" id="ARBA00022527"/>
    </source>
</evidence>
<feature type="domain" description="SH3" evidence="26">
    <location>
        <begin position="1112"/>
        <end position="1175"/>
    </location>
</feature>
<dbReference type="PROSITE" id="PS50853">
    <property type="entry name" value="FN3"/>
    <property type="match status" value="5"/>
</dbReference>
<dbReference type="FunFam" id="2.60.40.10:FF:000031">
    <property type="entry name" value="Myosin-binding protein C, slow type"/>
    <property type="match status" value="2"/>
</dbReference>
<dbReference type="GO" id="GO:0051239">
    <property type="term" value="P:regulation of multicellular organismal process"/>
    <property type="evidence" value="ECO:0007669"/>
    <property type="project" value="UniProtKB-ARBA"/>
</dbReference>
<keyword evidence="16" id="KW-0460">Magnesium</keyword>
<evidence type="ECO:0000256" key="5">
    <source>
        <dbReference type="ARBA" id="ARBA00012513"/>
    </source>
</evidence>
<feature type="compositionally biased region" description="Low complexity" evidence="25">
    <location>
        <begin position="382"/>
        <end position="404"/>
    </location>
</feature>
<keyword evidence="6 24" id="KW-0728">SH3 domain</keyword>
<evidence type="ECO:0000259" key="26">
    <source>
        <dbReference type="PROSITE" id="PS50002"/>
    </source>
</evidence>
<feature type="compositionally biased region" description="Basic and acidic residues" evidence="25">
    <location>
        <begin position="223"/>
        <end position="232"/>
    </location>
</feature>
<feature type="compositionally biased region" description="Low complexity" evidence="25">
    <location>
        <begin position="417"/>
        <end position="449"/>
    </location>
</feature>
<dbReference type="Pfam" id="PF07679">
    <property type="entry name" value="I-set"/>
    <property type="match status" value="9"/>
</dbReference>
<dbReference type="GO" id="GO:0005516">
    <property type="term" value="F:calmodulin binding"/>
    <property type="evidence" value="ECO:0007669"/>
    <property type="project" value="UniProtKB-KW"/>
</dbReference>
<dbReference type="InterPro" id="IPR013098">
    <property type="entry name" value="Ig_I-set"/>
</dbReference>
<dbReference type="SMART" id="SM00408">
    <property type="entry name" value="IGc2"/>
    <property type="match status" value="9"/>
</dbReference>
<dbReference type="InterPro" id="IPR001452">
    <property type="entry name" value="SH3_domain"/>
</dbReference>
<keyword evidence="10" id="KW-0479">Metal-binding</keyword>
<evidence type="ECO:0000256" key="1">
    <source>
        <dbReference type="ARBA" id="ARBA00001946"/>
    </source>
</evidence>
<feature type="domain" description="Ig-like" evidence="27">
    <location>
        <begin position="1551"/>
        <end position="1635"/>
    </location>
</feature>
<evidence type="ECO:0000256" key="9">
    <source>
        <dbReference type="ARBA" id="ARBA00022679"/>
    </source>
</evidence>
<dbReference type="InterPro" id="IPR013783">
    <property type="entry name" value="Ig-like_fold"/>
</dbReference>
<comment type="cofactor">
    <cofactor evidence="1">
        <name>Mg(2+)</name>
        <dbReference type="ChEBI" id="CHEBI:18420"/>
    </cofactor>
</comment>
<reference evidence="29 30" key="1">
    <citation type="journal article" date="2024" name="BMC Genomics">
        <title>Genome assembly of redclaw crayfish (Cherax quadricarinatus) provides insights into its immune adaptation and hypoxia tolerance.</title>
        <authorList>
            <person name="Liu Z."/>
            <person name="Zheng J."/>
            <person name="Li H."/>
            <person name="Fang K."/>
            <person name="Wang S."/>
            <person name="He J."/>
            <person name="Zhou D."/>
            <person name="Weng S."/>
            <person name="Chi M."/>
            <person name="Gu Z."/>
            <person name="He J."/>
            <person name="Li F."/>
            <person name="Wang M."/>
        </authorList>
    </citation>
    <scope>NUCLEOTIDE SEQUENCE [LARGE SCALE GENOMIC DNA]</scope>
    <source>
        <strain evidence="29">ZL_2023a</strain>
    </source>
</reference>
<dbReference type="GO" id="GO:0005524">
    <property type="term" value="F:ATP binding"/>
    <property type="evidence" value="ECO:0007669"/>
    <property type="project" value="UniProtKB-KW"/>
</dbReference>
<feature type="domain" description="Ig-like" evidence="27">
    <location>
        <begin position="1458"/>
        <end position="1546"/>
    </location>
</feature>
<keyword evidence="7" id="KW-0963">Cytoplasm</keyword>
<feature type="compositionally biased region" description="Low complexity" evidence="25">
    <location>
        <begin position="487"/>
        <end position="523"/>
    </location>
</feature>
<keyword evidence="14" id="KW-0106">Calcium</keyword>
<evidence type="ECO:0000256" key="24">
    <source>
        <dbReference type="PROSITE-ProRule" id="PRU00192"/>
    </source>
</evidence>
<dbReference type="EC" id="2.7.11.1" evidence="5"/>
<evidence type="ECO:0000256" key="12">
    <source>
        <dbReference type="ARBA" id="ARBA00022741"/>
    </source>
</evidence>
<dbReference type="CDD" id="cd00063">
    <property type="entry name" value="FN3"/>
    <property type="match status" value="5"/>
</dbReference>
<feature type="compositionally biased region" description="Low complexity" evidence="25">
    <location>
        <begin position="96"/>
        <end position="126"/>
    </location>
</feature>
<feature type="domain" description="Ig-like" evidence="27">
    <location>
        <begin position="1760"/>
        <end position="1814"/>
    </location>
</feature>
<feature type="compositionally biased region" description="Polar residues" evidence="25">
    <location>
        <begin position="205"/>
        <end position="214"/>
    </location>
</feature>
<gene>
    <name evidence="29" type="ORF">OTU49_016904</name>
</gene>
<evidence type="ECO:0000256" key="18">
    <source>
        <dbReference type="ARBA" id="ARBA00023157"/>
    </source>
</evidence>
<dbReference type="PROSITE" id="PS50835">
    <property type="entry name" value="IG_LIKE"/>
    <property type="match status" value="8"/>
</dbReference>
<evidence type="ECO:0000256" key="13">
    <source>
        <dbReference type="ARBA" id="ARBA00022777"/>
    </source>
</evidence>
<dbReference type="SMART" id="SM00409">
    <property type="entry name" value="IG"/>
    <property type="match status" value="9"/>
</dbReference>
<dbReference type="FunFam" id="2.60.40.10:FF:000003">
    <property type="entry name" value="Titin isoform E"/>
    <property type="match status" value="1"/>
</dbReference>
<evidence type="ECO:0000256" key="2">
    <source>
        <dbReference type="ARBA" id="ARBA00004123"/>
    </source>
</evidence>
<dbReference type="GO" id="GO:0046872">
    <property type="term" value="F:metal ion binding"/>
    <property type="evidence" value="ECO:0007669"/>
    <property type="project" value="UniProtKB-KW"/>
</dbReference>
<feature type="region of interest" description="Disordered" evidence="25">
    <location>
        <begin position="1"/>
        <end position="610"/>
    </location>
</feature>
<protein>
    <recommendedName>
        <fullName evidence="23">Titin</fullName>
        <ecNumber evidence="5">2.7.11.1</ecNumber>
    </recommendedName>
</protein>
<evidence type="ECO:0000256" key="23">
    <source>
        <dbReference type="ARBA" id="ARBA00073138"/>
    </source>
</evidence>
<dbReference type="CDD" id="cd00096">
    <property type="entry name" value="Ig"/>
    <property type="match status" value="1"/>
</dbReference>
<feature type="domain" description="Ig-like" evidence="27">
    <location>
        <begin position="1330"/>
        <end position="1424"/>
    </location>
</feature>
<evidence type="ECO:0000313" key="29">
    <source>
        <dbReference type="EMBL" id="KAK8746936.1"/>
    </source>
</evidence>
<feature type="compositionally biased region" description="Low complexity" evidence="25">
    <location>
        <begin position="134"/>
        <end position="153"/>
    </location>
</feature>
<keyword evidence="8" id="KW-0723">Serine/threonine-protein kinase</keyword>
<dbReference type="FunFam" id="2.60.40.10:FF:000107">
    <property type="entry name" value="Myosin, light chain kinase a"/>
    <property type="match status" value="1"/>
</dbReference>
<dbReference type="FunFam" id="2.60.40.10:FF:000032">
    <property type="entry name" value="palladin isoform X1"/>
    <property type="match status" value="1"/>
</dbReference>
<dbReference type="GO" id="GO:0030154">
    <property type="term" value="P:cell differentiation"/>
    <property type="evidence" value="ECO:0007669"/>
    <property type="project" value="UniProtKB-ARBA"/>
</dbReference>
<evidence type="ECO:0000256" key="20">
    <source>
        <dbReference type="ARBA" id="ARBA00023319"/>
    </source>
</evidence>
<dbReference type="Proteomes" id="UP001445076">
    <property type="component" value="Unassembled WGS sequence"/>
</dbReference>
<evidence type="ECO:0000256" key="21">
    <source>
        <dbReference type="ARBA" id="ARBA00047899"/>
    </source>
</evidence>
<name>A0AAW0XQW3_CHEQU</name>
<feature type="domain" description="Ig-like" evidence="27">
    <location>
        <begin position="2022"/>
        <end position="2107"/>
    </location>
</feature>
<keyword evidence="15" id="KW-0067">ATP-binding</keyword>
<dbReference type="PROSITE" id="PS50002">
    <property type="entry name" value="SH3"/>
    <property type="match status" value="1"/>
</dbReference>
<feature type="compositionally biased region" description="Low complexity" evidence="25">
    <location>
        <begin position="312"/>
        <end position="335"/>
    </location>
</feature>
<feature type="compositionally biased region" description="Low complexity" evidence="25">
    <location>
        <begin position="343"/>
        <end position="353"/>
    </location>
</feature>
<feature type="domain" description="Ig-like" evidence="27">
    <location>
        <begin position="1822"/>
        <end position="1914"/>
    </location>
</feature>
<feature type="domain" description="Fibronectin type-III" evidence="28">
    <location>
        <begin position="2533"/>
        <end position="2633"/>
    </location>
</feature>
<proteinExistence type="inferred from homology"/>
<accession>A0AAW0XQW3</accession>
<dbReference type="InterPro" id="IPR036179">
    <property type="entry name" value="Ig-like_dom_sf"/>
</dbReference>
<dbReference type="EMBL" id="JARKIK010000016">
    <property type="protein sequence ID" value="KAK8746936.1"/>
    <property type="molecule type" value="Genomic_DNA"/>
</dbReference>
<evidence type="ECO:0000259" key="28">
    <source>
        <dbReference type="PROSITE" id="PS50853"/>
    </source>
</evidence>
<dbReference type="GO" id="GO:0004674">
    <property type="term" value="F:protein serine/threonine kinase activity"/>
    <property type="evidence" value="ECO:0007669"/>
    <property type="project" value="UniProtKB-KW"/>
</dbReference>
<feature type="compositionally biased region" description="Basic and acidic residues" evidence="25">
    <location>
        <begin position="569"/>
        <end position="591"/>
    </location>
</feature>
<keyword evidence="9" id="KW-0808">Transferase</keyword>
<dbReference type="SUPFAM" id="SSF49265">
    <property type="entry name" value="Fibronectin type III"/>
    <property type="match status" value="3"/>
</dbReference>
<dbReference type="InterPro" id="IPR036028">
    <property type="entry name" value="SH3-like_dom_sf"/>
</dbReference>
<evidence type="ECO:0000256" key="19">
    <source>
        <dbReference type="ARBA" id="ARBA00023242"/>
    </source>
</evidence>
<evidence type="ECO:0000256" key="25">
    <source>
        <dbReference type="SAM" id="MobiDB-lite"/>
    </source>
</evidence>
<dbReference type="Gene3D" id="2.60.40.10">
    <property type="entry name" value="Immunoglobulins"/>
    <property type="match status" value="14"/>
</dbReference>
<evidence type="ECO:0000256" key="16">
    <source>
        <dbReference type="ARBA" id="ARBA00022842"/>
    </source>
</evidence>
<evidence type="ECO:0000256" key="7">
    <source>
        <dbReference type="ARBA" id="ARBA00022490"/>
    </source>
</evidence>
<dbReference type="InterPro" id="IPR050964">
    <property type="entry name" value="Striated_Muscle_Regulatory"/>
</dbReference>
<evidence type="ECO:0000256" key="10">
    <source>
        <dbReference type="ARBA" id="ARBA00022723"/>
    </source>
</evidence>
<dbReference type="SUPFAM" id="SSF48726">
    <property type="entry name" value="Immunoglobulin"/>
    <property type="match status" value="9"/>
</dbReference>
<dbReference type="Pfam" id="PF00041">
    <property type="entry name" value="fn3"/>
    <property type="match status" value="5"/>
</dbReference>
<dbReference type="InterPro" id="IPR036116">
    <property type="entry name" value="FN3_sf"/>
</dbReference>
<organism evidence="29 30">
    <name type="scientific">Cherax quadricarinatus</name>
    <name type="common">Australian red claw crayfish</name>
    <dbReference type="NCBI Taxonomy" id="27406"/>
    <lineage>
        <taxon>Eukaryota</taxon>
        <taxon>Metazoa</taxon>
        <taxon>Ecdysozoa</taxon>
        <taxon>Arthropoda</taxon>
        <taxon>Crustacea</taxon>
        <taxon>Multicrustacea</taxon>
        <taxon>Malacostraca</taxon>
        <taxon>Eumalacostraca</taxon>
        <taxon>Eucarida</taxon>
        <taxon>Decapoda</taxon>
        <taxon>Pleocyemata</taxon>
        <taxon>Astacidea</taxon>
        <taxon>Parastacoidea</taxon>
        <taxon>Parastacidae</taxon>
        <taxon>Cherax</taxon>
    </lineage>
</organism>
<comment type="similarity">
    <text evidence="4">Belongs to the protein kinase superfamily. CAMK Ser/Thr protein kinase family.</text>
</comment>
<evidence type="ECO:0000256" key="11">
    <source>
        <dbReference type="ARBA" id="ARBA00022737"/>
    </source>
</evidence>
<feature type="domain" description="Ig-like" evidence="27">
    <location>
        <begin position="1206"/>
        <end position="1297"/>
    </location>
</feature>
<comment type="catalytic activity">
    <reaction evidence="22">
        <text>L-seryl-[protein] + ATP = O-phospho-L-seryl-[protein] + ADP + H(+)</text>
        <dbReference type="Rhea" id="RHEA:17989"/>
        <dbReference type="Rhea" id="RHEA-COMP:9863"/>
        <dbReference type="Rhea" id="RHEA-COMP:11604"/>
        <dbReference type="ChEBI" id="CHEBI:15378"/>
        <dbReference type="ChEBI" id="CHEBI:29999"/>
        <dbReference type="ChEBI" id="CHEBI:30616"/>
        <dbReference type="ChEBI" id="CHEBI:83421"/>
        <dbReference type="ChEBI" id="CHEBI:456216"/>
        <dbReference type="EC" id="2.7.11.1"/>
    </reaction>
</comment>
<dbReference type="SMART" id="SM00326">
    <property type="entry name" value="SH3"/>
    <property type="match status" value="1"/>
</dbReference>
<keyword evidence="11" id="KW-0677">Repeat</keyword>
<keyword evidence="18" id="KW-1015">Disulfide bond</keyword>
<feature type="compositionally biased region" description="Low complexity" evidence="25">
    <location>
        <begin position="281"/>
        <end position="293"/>
    </location>
</feature>
<dbReference type="Gene3D" id="2.30.30.40">
    <property type="entry name" value="SH3 Domains"/>
    <property type="match status" value="1"/>
</dbReference>
<keyword evidence="13" id="KW-0418">Kinase</keyword>
<evidence type="ECO:0000256" key="14">
    <source>
        <dbReference type="ARBA" id="ARBA00022837"/>
    </source>
</evidence>
<dbReference type="GO" id="GO:0007517">
    <property type="term" value="P:muscle organ development"/>
    <property type="evidence" value="ECO:0007669"/>
    <property type="project" value="UniProtKB-ARBA"/>
</dbReference>
<dbReference type="GO" id="GO:0009888">
    <property type="term" value="P:tissue development"/>
    <property type="evidence" value="ECO:0007669"/>
    <property type="project" value="UniProtKB-ARBA"/>
</dbReference>
<feature type="compositionally biased region" description="Basic residues" evidence="25">
    <location>
        <begin position="592"/>
        <end position="601"/>
    </location>
</feature>
<keyword evidence="30" id="KW-1185">Reference proteome</keyword>
<feature type="domain" description="Ig-like" evidence="27">
    <location>
        <begin position="1640"/>
        <end position="1728"/>
    </location>
</feature>
<feature type="compositionally biased region" description="Polar residues" evidence="25">
    <location>
        <begin position="183"/>
        <end position="192"/>
    </location>
</feature>
<comment type="caution">
    <text evidence="29">The sequence shown here is derived from an EMBL/GenBank/DDBJ whole genome shotgun (WGS) entry which is preliminary data.</text>
</comment>
<dbReference type="FunFam" id="2.60.40.10:FF:000056">
    <property type="entry name" value="twitchin isoform X4"/>
    <property type="match status" value="2"/>
</dbReference>
<keyword evidence="19" id="KW-0539">Nucleus</keyword>
<keyword evidence="17" id="KW-0112">Calmodulin-binding</keyword>
<dbReference type="FunFam" id="2.60.40.10:FF:000147">
    <property type="entry name" value="Myosin light chain kinase"/>
    <property type="match status" value="1"/>
</dbReference>
<evidence type="ECO:0000256" key="15">
    <source>
        <dbReference type="ARBA" id="ARBA00022840"/>
    </source>
</evidence>
<keyword evidence="20" id="KW-0393">Immunoglobulin domain</keyword>
<dbReference type="FunFam" id="2.60.40.10:FF:000050">
    <property type="entry name" value="Titin isoform B"/>
    <property type="match status" value="2"/>
</dbReference>
<dbReference type="InterPro" id="IPR007110">
    <property type="entry name" value="Ig-like_dom"/>
</dbReference>